<evidence type="ECO:0000313" key="1">
    <source>
        <dbReference type="EMBL" id="KAG2291921.1"/>
    </source>
</evidence>
<dbReference type="EMBL" id="JAAMPC010000009">
    <property type="protein sequence ID" value="KAG2291921.1"/>
    <property type="molecule type" value="Genomic_DNA"/>
</dbReference>
<dbReference type="Pfam" id="PF04189">
    <property type="entry name" value="Gcd10p"/>
    <property type="match status" value="1"/>
</dbReference>
<name>A0A8X7UXB6_BRACI</name>
<organism evidence="1 2">
    <name type="scientific">Brassica carinata</name>
    <name type="common">Ethiopian mustard</name>
    <name type="synonym">Abyssinian cabbage</name>
    <dbReference type="NCBI Taxonomy" id="52824"/>
    <lineage>
        <taxon>Eukaryota</taxon>
        <taxon>Viridiplantae</taxon>
        <taxon>Streptophyta</taxon>
        <taxon>Embryophyta</taxon>
        <taxon>Tracheophyta</taxon>
        <taxon>Spermatophyta</taxon>
        <taxon>Magnoliopsida</taxon>
        <taxon>eudicotyledons</taxon>
        <taxon>Gunneridae</taxon>
        <taxon>Pentapetalae</taxon>
        <taxon>rosids</taxon>
        <taxon>malvids</taxon>
        <taxon>Brassicales</taxon>
        <taxon>Brassicaceae</taxon>
        <taxon>Brassiceae</taxon>
        <taxon>Brassica</taxon>
    </lineage>
</organism>
<dbReference type="AlphaFoldDB" id="A0A8X7UXB6"/>
<dbReference type="PANTHER" id="PTHR12945">
    <property type="entry name" value="TRANSLATION INITIATION FACTOR EIF3-RELATED"/>
    <property type="match status" value="1"/>
</dbReference>
<dbReference type="InterPro" id="IPR017423">
    <property type="entry name" value="TRM6"/>
</dbReference>
<dbReference type="PANTHER" id="PTHR12945:SF2">
    <property type="entry name" value="TRNA (ADENINE(58)-N(1))-METHYLTRANSFERASE NON-CATALYTIC SUBUNIT TRM6"/>
    <property type="match status" value="1"/>
</dbReference>
<proteinExistence type="predicted"/>
<reference evidence="1 2" key="1">
    <citation type="submission" date="2020-02" db="EMBL/GenBank/DDBJ databases">
        <authorList>
            <person name="Ma Q."/>
            <person name="Huang Y."/>
            <person name="Song X."/>
            <person name="Pei D."/>
        </authorList>
    </citation>
    <scope>NUCLEOTIDE SEQUENCE [LARGE SCALE GENOMIC DNA]</scope>
    <source>
        <strain evidence="1">Sxm20200214</strain>
        <tissue evidence="1">Leaf</tissue>
    </source>
</reference>
<evidence type="ECO:0000313" key="2">
    <source>
        <dbReference type="Proteomes" id="UP000886595"/>
    </source>
</evidence>
<dbReference type="GO" id="GO:0030488">
    <property type="term" value="P:tRNA methylation"/>
    <property type="evidence" value="ECO:0007669"/>
    <property type="project" value="InterPro"/>
</dbReference>
<evidence type="ECO:0008006" key="3">
    <source>
        <dbReference type="Google" id="ProtNLM"/>
    </source>
</evidence>
<dbReference type="Proteomes" id="UP000886595">
    <property type="component" value="Unassembled WGS sequence"/>
</dbReference>
<sequence>MPEGGGKERSGGEAIVESLNGAVNVVWIMVRERNRRDLVSGYLRSLFEEISSHDQACSLLLTMATVTAYSDVLMVDMVGGLVTGAVAERLGGAGYILLPSSVDMVRMFNFTDKVKEGEQDDYENINEMCVIKMLEPVMKKKAMFLTLIIKHSFEGI</sequence>
<comment type="caution">
    <text evidence="1">The sequence shown here is derived from an EMBL/GenBank/DDBJ whole genome shotgun (WGS) entry which is preliminary data.</text>
</comment>
<keyword evidence="2" id="KW-1185">Reference proteome</keyword>
<gene>
    <name evidence="1" type="ORF">Bca52824_038590</name>
</gene>
<accession>A0A8X7UXB6</accession>
<dbReference type="GO" id="GO:0031515">
    <property type="term" value="C:tRNA (m1A) methyltransferase complex"/>
    <property type="evidence" value="ECO:0007669"/>
    <property type="project" value="InterPro"/>
</dbReference>
<protein>
    <recommendedName>
        <fullName evidence="3">tRNA(m1A58)-methyltransferase subunit TRM6</fullName>
    </recommendedName>
</protein>
<dbReference type="OrthoDB" id="10254665at2759"/>
<dbReference type="GO" id="GO:0005634">
    <property type="term" value="C:nucleus"/>
    <property type="evidence" value="ECO:0007669"/>
    <property type="project" value="TreeGrafter"/>
</dbReference>